<dbReference type="GO" id="GO:0005975">
    <property type="term" value="P:carbohydrate metabolic process"/>
    <property type="evidence" value="ECO:0007669"/>
    <property type="project" value="TreeGrafter"/>
</dbReference>
<dbReference type="InterPro" id="IPR036969">
    <property type="entry name" value="Citrate_synthase_sf"/>
</dbReference>
<proteinExistence type="inferred from homology"/>
<dbReference type="Proteomes" id="UP000012065">
    <property type="component" value="Unassembled WGS sequence"/>
</dbReference>
<evidence type="ECO:0000256" key="1">
    <source>
        <dbReference type="ARBA" id="ARBA00010566"/>
    </source>
</evidence>
<comment type="caution">
    <text evidence="4">The sequence shown here is derived from an EMBL/GenBank/DDBJ whole genome shotgun (WGS) entry which is preliminary data.</text>
</comment>
<dbReference type="GO" id="GO:0046912">
    <property type="term" value="F:acyltransferase activity, acyl groups converted into alkyl on transfer"/>
    <property type="evidence" value="ECO:0007669"/>
    <property type="project" value="InterPro"/>
</dbReference>
<dbReference type="GO" id="GO:0006099">
    <property type="term" value="P:tricarboxylic acid cycle"/>
    <property type="evidence" value="ECO:0007669"/>
    <property type="project" value="TreeGrafter"/>
</dbReference>
<dbReference type="SUPFAM" id="SSF48256">
    <property type="entry name" value="Citrate synthase"/>
    <property type="match status" value="1"/>
</dbReference>
<keyword evidence="4" id="KW-0012">Acyltransferase</keyword>
<comment type="similarity">
    <text evidence="1 3">Belongs to the citrate synthase family.</text>
</comment>
<protein>
    <recommendedName>
        <fullName evidence="3">Citrate synthase</fullName>
    </recommendedName>
</protein>
<evidence type="ECO:0000313" key="5">
    <source>
        <dbReference type="Proteomes" id="UP000012065"/>
    </source>
</evidence>
<reference evidence="4 5" key="1">
    <citation type="journal article" date="2013" name="J. Biotechnol.">
        <title>Establishment and interpretation of the genome sequence of the phytopathogenic fungus Rhizoctonia solani AG1-IB isolate 7/3/14.</title>
        <authorList>
            <person name="Wibberg D.W."/>
            <person name="Jelonek L.J."/>
            <person name="Rupp O.R."/>
            <person name="Hennig M.H."/>
            <person name="Eikmeyer F.E."/>
            <person name="Goesmann A.G."/>
            <person name="Hartmann A.H."/>
            <person name="Borriss R.B."/>
            <person name="Grosch R.G."/>
            <person name="Puehler A.P."/>
            <person name="Schlueter A.S."/>
        </authorList>
    </citation>
    <scope>NUCLEOTIDE SEQUENCE [LARGE SCALE GENOMIC DNA]</scope>
    <source>
        <strain evidence="5">AG1-IB / isolate 7/3/14</strain>
    </source>
</reference>
<gene>
    <name evidence="4" type="primary">gltA</name>
    <name evidence="4" type="ORF">BN14_03608</name>
</gene>
<sequence length="172" mass="18925">MDKQIYRLIGKATTLASMAYRVRQGREFIVPPVGMSYTGSFLYQMDRLGEENYVPSPVLERALDILFILHADHELNASATTVLQTGSSLVDPYSAIAAGCASLYGPLHGGANEAVIRMLISIGSPENVPAFLESVKKREKVLSGFGHRLSVYKTSDPRSFIIRKTAEEVFKV</sequence>
<keyword evidence="2 3" id="KW-0808">Transferase</keyword>
<evidence type="ECO:0000256" key="3">
    <source>
        <dbReference type="RuleBase" id="RU000441"/>
    </source>
</evidence>
<name>M5BQX8_THACB</name>
<dbReference type="Gene3D" id="1.10.580.10">
    <property type="entry name" value="Citrate Synthase, domain 1"/>
    <property type="match status" value="1"/>
</dbReference>
<dbReference type="PANTHER" id="PTHR11739:SF4">
    <property type="entry name" value="CITRATE SYNTHASE, PEROXISOMAL"/>
    <property type="match status" value="1"/>
</dbReference>
<accession>M5BQX8</accession>
<dbReference type="AlphaFoldDB" id="M5BQX8"/>
<dbReference type="HOGENOM" id="CLU_1556334_0_0_1"/>
<dbReference type="Pfam" id="PF00285">
    <property type="entry name" value="Citrate_synt"/>
    <property type="match status" value="1"/>
</dbReference>
<dbReference type="PANTHER" id="PTHR11739">
    <property type="entry name" value="CITRATE SYNTHASE"/>
    <property type="match status" value="1"/>
</dbReference>
<evidence type="ECO:0000256" key="2">
    <source>
        <dbReference type="ARBA" id="ARBA00022679"/>
    </source>
</evidence>
<dbReference type="InterPro" id="IPR002020">
    <property type="entry name" value="Citrate_synthase"/>
</dbReference>
<dbReference type="PRINTS" id="PR00143">
    <property type="entry name" value="CITRTSNTHASE"/>
</dbReference>
<evidence type="ECO:0000313" key="4">
    <source>
        <dbReference type="EMBL" id="CCO29591.1"/>
    </source>
</evidence>
<organism evidence="4 5">
    <name type="scientific">Thanatephorus cucumeris (strain AG1-IB / isolate 7/3/14)</name>
    <name type="common">Lettuce bottom rot fungus</name>
    <name type="synonym">Rhizoctonia solani</name>
    <dbReference type="NCBI Taxonomy" id="1108050"/>
    <lineage>
        <taxon>Eukaryota</taxon>
        <taxon>Fungi</taxon>
        <taxon>Dikarya</taxon>
        <taxon>Basidiomycota</taxon>
        <taxon>Agaricomycotina</taxon>
        <taxon>Agaricomycetes</taxon>
        <taxon>Cantharellales</taxon>
        <taxon>Ceratobasidiaceae</taxon>
        <taxon>Rhizoctonia</taxon>
        <taxon>Rhizoctonia solani AG-1</taxon>
    </lineage>
</organism>
<dbReference type="GO" id="GO:0005759">
    <property type="term" value="C:mitochondrial matrix"/>
    <property type="evidence" value="ECO:0007669"/>
    <property type="project" value="TreeGrafter"/>
</dbReference>
<dbReference type="InterPro" id="IPR016142">
    <property type="entry name" value="Citrate_synth-like_lrg_a-sub"/>
</dbReference>
<dbReference type="EMBL" id="CAOJ01005128">
    <property type="protein sequence ID" value="CCO29591.1"/>
    <property type="molecule type" value="Genomic_DNA"/>
</dbReference>